<name>X1TFJ3_9ZZZZ</name>
<organism evidence="1">
    <name type="scientific">marine sediment metagenome</name>
    <dbReference type="NCBI Taxonomy" id="412755"/>
    <lineage>
        <taxon>unclassified sequences</taxon>
        <taxon>metagenomes</taxon>
        <taxon>ecological metagenomes</taxon>
    </lineage>
</organism>
<evidence type="ECO:0000313" key="1">
    <source>
        <dbReference type="EMBL" id="GAI86365.1"/>
    </source>
</evidence>
<reference evidence="1" key="1">
    <citation type="journal article" date="2014" name="Front. Microbiol.">
        <title>High frequency of phylogenetically diverse reductive dehalogenase-homologous genes in deep subseafloor sedimentary metagenomes.</title>
        <authorList>
            <person name="Kawai M."/>
            <person name="Futagami T."/>
            <person name="Toyoda A."/>
            <person name="Takaki Y."/>
            <person name="Nishi S."/>
            <person name="Hori S."/>
            <person name="Arai W."/>
            <person name="Tsubouchi T."/>
            <person name="Morono Y."/>
            <person name="Uchiyama I."/>
            <person name="Ito T."/>
            <person name="Fujiyama A."/>
            <person name="Inagaki F."/>
            <person name="Takami H."/>
        </authorList>
    </citation>
    <scope>NUCLEOTIDE SEQUENCE</scope>
    <source>
        <strain evidence="1">Expedition CK06-06</strain>
    </source>
</reference>
<gene>
    <name evidence="1" type="ORF">S12H4_12814</name>
</gene>
<protein>
    <submittedName>
        <fullName evidence="1">Uncharacterized protein</fullName>
    </submittedName>
</protein>
<sequence>MTEEIKDIGKVFIDKDGAYRIYIGKKIVQLGLFKNMERVKIICYPEEKRIVIMEF</sequence>
<accession>X1TFJ3</accession>
<comment type="caution">
    <text evidence="1">The sequence shown here is derived from an EMBL/GenBank/DDBJ whole genome shotgun (WGS) entry which is preliminary data.</text>
</comment>
<dbReference type="EMBL" id="BARW01006110">
    <property type="protein sequence ID" value="GAI86365.1"/>
    <property type="molecule type" value="Genomic_DNA"/>
</dbReference>
<dbReference type="AlphaFoldDB" id="X1TFJ3"/>
<proteinExistence type="predicted"/>